<keyword evidence="2" id="KW-1185">Reference proteome</keyword>
<evidence type="ECO:0000313" key="1">
    <source>
        <dbReference type="EMBL" id="ABR47389.1"/>
    </source>
</evidence>
<dbReference type="PANTHER" id="PTHR33677">
    <property type="entry name" value="TRANSCRIPTIONAL REPRESSOR FRMR-RELATED"/>
    <property type="match status" value="1"/>
</dbReference>
<evidence type="ECO:0000313" key="2">
    <source>
        <dbReference type="Proteomes" id="UP000001572"/>
    </source>
</evidence>
<proteinExistence type="predicted"/>
<dbReference type="InterPro" id="IPR003735">
    <property type="entry name" value="Metal_Tscrpt_repr"/>
</dbReference>
<dbReference type="KEGG" id="amt:Amet_1181"/>
<dbReference type="GO" id="GO:0046872">
    <property type="term" value="F:metal ion binding"/>
    <property type="evidence" value="ECO:0007669"/>
    <property type="project" value="InterPro"/>
</dbReference>
<reference evidence="2" key="1">
    <citation type="journal article" date="2016" name="Genome Announc.">
        <title>Complete genome sequence of Alkaliphilus metalliredigens strain QYMF, an alkaliphilic and metal-reducing bacterium isolated from borax-contaminated leachate ponds.</title>
        <authorList>
            <person name="Hwang C."/>
            <person name="Copeland A."/>
            <person name="Lucas S."/>
            <person name="Lapidus A."/>
            <person name="Barry K."/>
            <person name="Detter J.C."/>
            <person name="Glavina Del Rio T."/>
            <person name="Hammon N."/>
            <person name="Israni S."/>
            <person name="Dalin E."/>
            <person name="Tice H."/>
            <person name="Pitluck S."/>
            <person name="Chertkov O."/>
            <person name="Brettin T."/>
            <person name="Bruce D."/>
            <person name="Han C."/>
            <person name="Schmutz J."/>
            <person name="Larimer F."/>
            <person name="Land M.L."/>
            <person name="Hauser L."/>
            <person name="Kyrpides N."/>
            <person name="Mikhailova N."/>
            <person name="Ye Q."/>
            <person name="Zhou J."/>
            <person name="Richardson P."/>
            <person name="Fields M.W."/>
        </authorList>
    </citation>
    <scope>NUCLEOTIDE SEQUENCE [LARGE SCALE GENOMIC DNA]</scope>
    <source>
        <strain evidence="2">QYMF</strain>
    </source>
</reference>
<dbReference type="eggNOG" id="COG1937">
    <property type="taxonomic scope" value="Bacteria"/>
</dbReference>
<gene>
    <name evidence="1" type="ordered locus">Amet_1181</name>
</gene>
<dbReference type="Gene3D" id="1.20.58.1000">
    <property type="entry name" value="Metal-sensitive repressor, helix protomer"/>
    <property type="match status" value="1"/>
</dbReference>
<dbReference type="AlphaFoldDB" id="A6TMH1"/>
<dbReference type="HOGENOM" id="CLU_130332_1_1_9"/>
<dbReference type="EMBL" id="CP000724">
    <property type="protein sequence ID" value="ABR47389.1"/>
    <property type="molecule type" value="Genomic_DNA"/>
</dbReference>
<name>A6TMH1_ALKMQ</name>
<dbReference type="Proteomes" id="UP000001572">
    <property type="component" value="Chromosome"/>
</dbReference>
<protein>
    <submittedName>
        <fullName evidence="1">Uncharacterized protein</fullName>
    </submittedName>
</protein>
<dbReference type="Pfam" id="PF02583">
    <property type="entry name" value="Trns_repr_metal"/>
    <property type="match status" value="1"/>
</dbReference>
<dbReference type="GO" id="GO:0003677">
    <property type="term" value="F:DNA binding"/>
    <property type="evidence" value="ECO:0007669"/>
    <property type="project" value="InterPro"/>
</dbReference>
<accession>A6TMH1</accession>
<dbReference type="PANTHER" id="PTHR33677:SF5">
    <property type="entry name" value="TRANSCRIPTIONAL REPRESSOR FRMR"/>
    <property type="match status" value="1"/>
</dbReference>
<dbReference type="STRING" id="293826.Amet_1181"/>
<dbReference type="CDD" id="cd10148">
    <property type="entry name" value="CsoR-like_DUF156"/>
    <property type="match status" value="1"/>
</dbReference>
<sequence length="86" mass="9966">MEEKEVKKDIVNRLRTIKGHIQGIEKMIEEDKECEDILLQITAVKSSVDRVGQLIIENHSKECLLKDNISSDEIDKVLKTILKFMK</sequence>
<dbReference type="GO" id="GO:0045892">
    <property type="term" value="P:negative regulation of DNA-templated transcription"/>
    <property type="evidence" value="ECO:0007669"/>
    <property type="project" value="UniProtKB-ARBA"/>
</dbReference>
<dbReference type="InterPro" id="IPR038390">
    <property type="entry name" value="Metal_Tscrpt_repr_sf"/>
</dbReference>
<organism evidence="1 2">
    <name type="scientific">Alkaliphilus metalliredigens (strain QYMF)</name>
    <dbReference type="NCBI Taxonomy" id="293826"/>
    <lineage>
        <taxon>Bacteria</taxon>
        <taxon>Bacillati</taxon>
        <taxon>Bacillota</taxon>
        <taxon>Clostridia</taxon>
        <taxon>Peptostreptococcales</taxon>
        <taxon>Natronincolaceae</taxon>
        <taxon>Alkaliphilus</taxon>
    </lineage>
</organism>
<dbReference type="OrthoDB" id="9811244at2"/>